<dbReference type="Gene3D" id="2.40.160.20">
    <property type="match status" value="1"/>
</dbReference>
<comment type="subcellular location">
    <subcellularLocation>
        <location evidence="1">Cell outer membrane</location>
    </subcellularLocation>
</comment>
<accession>A0AA41QJP3</accession>
<evidence type="ECO:0000313" key="8">
    <source>
        <dbReference type="EMBL" id="MCI0125854.1"/>
    </source>
</evidence>
<dbReference type="GO" id="GO:0009279">
    <property type="term" value="C:cell outer membrane"/>
    <property type="evidence" value="ECO:0007669"/>
    <property type="project" value="UniProtKB-SubCell"/>
</dbReference>
<keyword evidence="9" id="KW-1185">Reference proteome</keyword>
<dbReference type="PANTHER" id="PTHR34001">
    <property type="entry name" value="BLL7405 PROTEIN"/>
    <property type="match status" value="1"/>
</dbReference>
<dbReference type="RefSeq" id="WP_281734961.1">
    <property type="nucleotide sequence ID" value="NZ_JAKETQ010000001.1"/>
</dbReference>
<dbReference type="AlphaFoldDB" id="A0AA41QJP3"/>
<dbReference type="Proteomes" id="UP001156140">
    <property type="component" value="Unassembled WGS sequence"/>
</dbReference>
<feature type="chain" id="PRO_5041357934" evidence="6">
    <location>
        <begin position="21"/>
        <end position="234"/>
    </location>
</feature>
<dbReference type="PANTHER" id="PTHR34001:SF3">
    <property type="entry name" value="BLL7405 PROTEIN"/>
    <property type="match status" value="1"/>
</dbReference>
<dbReference type="InterPro" id="IPR051692">
    <property type="entry name" value="OMP-like"/>
</dbReference>
<feature type="domain" description="Outer membrane protein beta-barrel" evidence="7">
    <location>
        <begin position="27"/>
        <end position="234"/>
    </location>
</feature>
<comment type="caution">
    <text evidence="8">The sequence shown here is derived from an EMBL/GenBank/DDBJ whole genome shotgun (WGS) entry which is preliminary data.</text>
</comment>
<evidence type="ECO:0000256" key="4">
    <source>
        <dbReference type="ARBA" id="ARBA00023237"/>
    </source>
</evidence>
<dbReference type="InterPro" id="IPR011250">
    <property type="entry name" value="OMP/PagP_B-barrel"/>
</dbReference>
<dbReference type="InterPro" id="IPR027385">
    <property type="entry name" value="Beta-barrel_OMP"/>
</dbReference>
<evidence type="ECO:0000256" key="1">
    <source>
        <dbReference type="ARBA" id="ARBA00004442"/>
    </source>
</evidence>
<keyword evidence="2 6" id="KW-0732">Signal</keyword>
<proteinExistence type="inferred from homology"/>
<evidence type="ECO:0000256" key="3">
    <source>
        <dbReference type="ARBA" id="ARBA00023136"/>
    </source>
</evidence>
<evidence type="ECO:0000256" key="6">
    <source>
        <dbReference type="SAM" id="SignalP"/>
    </source>
</evidence>
<comment type="similarity">
    <text evidence="5">Belongs to the Omp25/RopB family.</text>
</comment>
<dbReference type="Pfam" id="PF13505">
    <property type="entry name" value="OMP_b-brl"/>
    <property type="match status" value="1"/>
</dbReference>
<evidence type="ECO:0000256" key="2">
    <source>
        <dbReference type="ARBA" id="ARBA00022729"/>
    </source>
</evidence>
<dbReference type="EMBL" id="JALAZD010000001">
    <property type="protein sequence ID" value="MCI0125854.1"/>
    <property type="molecule type" value="Genomic_DNA"/>
</dbReference>
<keyword evidence="4" id="KW-0998">Cell outer membrane</keyword>
<feature type="signal peptide" evidence="6">
    <location>
        <begin position="1"/>
        <end position="20"/>
    </location>
</feature>
<keyword evidence="3" id="KW-0472">Membrane</keyword>
<sequence>MKKTAVVAAFAALLTSGALAQDRGVVSVPTPAGMEPVLDWTGPYVGVFGAASQGQSRSVFEIPGPPSLTYIKNNDKSTGLAGVQIGYDHQVNSFVFGAVADIALSGFEVGYRDPFLGVEYSSKLEYLGTVRARAGFLPTDSLLIYGHAGLAYGRFAPVLNGGLVPVPDLRAANRIGWTAGVGLEYAITRNISVQAEYSYTDFGTATAIDAAMPTAPATESLKLQTVKAGINFRF</sequence>
<gene>
    <name evidence="8" type="ORF">ML536_03330</name>
</gene>
<name>A0AA41QJP3_9HYPH</name>
<organism evidence="8 9">
    <name type="scientific">Paradevosia shaoguanensis</name>
    <dbReference type="NCBI Taxonomy" id="1335043"/>
    <lineage>
        <taxon>Bacteria</taxon>
        <taxon>Pseudomonadati</taxon>
        <taxon>Pseudomonadota</taxon>
        <taxon>Alphaproteobacteria</taxon>
        <taxon>Hyphomicrobiales</taxon>
        <taxon>Devosiaceae</taxon>
        <taxon>Paradevosia</taxon>
    </lineage>
</organism>
<reference evidence="8" key="1">
    <citation type="submission" date="2022-03" db="EMBL/GenBank/DDBJ databases">
        <title>The complete genome sequence of a Methyloterrigena soli.</title>
        <authorList>
            <person name="Zi Z."/>
        </authorList>
    </citation>
    <scope>NUCLEOTIDE SEQUENCE</scope>
    <source>
        <strain evidence="8">M48</strain>
    </source>
</reference>
<dbReference type="SUPFAM" id="SSF56925">
    <property type="entry name" value="OMPA-like"/>
    <property type="match status" value="1"/>
</dbReference>
<protein>
    <submittedName>
        <fullName evidence="8">Porin family protein</fullName>
    </submittedName>
</protein>
<evidence type="ECO:0000259" key="7">
    <source>
        <dbReference type="Pfam" id="PF13505"/>
    </source>
</evidence>
<evidence type="ECO:0000256" key="5">
    <source>
        <dbReference type="ARBA" id="ARBA00038306"/>
    </source>
</evidence>
<evidence type="ECO:0000313" key="9">
    <source>
        <dbReference type="Proteomes" id="UP001156140"/>
    </source>
</evidence>